<dbReference type="FunFam" id="3.20.20.80:FF:000055">
    <property type="entry name" value="Trehalose synthase"/>
    <property type="match status" value="1"/>
</dbReference>
<feature type="domain" description="Glycosyl hydrolase family 13 catalytic" evidence="9">
    <location>
        <begin position="16"/>
        <end position="415"/>
    </location>
</feature>
<keyword evidence="10" id="KW-0378">Hydrolase</keyword>
<dbReference type="GO" id="GO:0047471">
    <property type="term" value="F:maltose alpha-D-glucosyltransferase activity"/>
    <property type="evidence" value="ECO:0007669"/>
    <property type="project" value="UniProtKB-EC"/>
</dbReference>
<dbReference type="Gene3D" id="3.90.1200.10">
    <property type="match status" value="1"/>
</dbReference>
<evidence type="ECO:0000313" key="11">
    <source>
        <dbReference type="Proteomes" id="UP000324233"/>
    </source>
</evidence>
<dbReference type="InterPro" id="IPR006047">
    <property type="entry name" value="GH13_cat_dom"/>
</dbReference>
<evidence type="ECO:0000256" key="2">
    <source>
        <dbReference type="ARBA" id="ARBA00005496"/>
    </source>
</evidence>
<dbReference type="InterPro" id="IPR017853">
    <property type="entry name" value="GH"/>
</dbReference>
<dbReference type="PANTHER" id="PTHR10357">
    <property type="entry name" value="ALPHA-AMYLASE FAMILY MEMBER"/>
    <property type="match status" value="1"/>
</dbReference>
<dbReference type="NCBIfam" id="TIGR02456">
    <property type="entry name" value="treS_nterm"/>
    <property type="match status" value="1"/>
</dbReference>
<dbReference type="InterPro" id="IPR045857">
    <property type="entry name" value="O16G_dom_2"/>
</dbReference>
<dbReference type="SUPFAM" id="SSF51445">
    <property type="entry name" value="(Trans)glycosidases"/>
    <property type="match status" value="1"/>
</dbReference>
<dbReference type="SMART" id="SM00642">
    <property type="entry name" value="Aamy"/>
    <property type="match status" value="1"/>
</dbReference>
<comment type="catalytic activity">
    <reaction evidence="1">
        <text>D-maltose = alpha,alpha-trehalose</text>
        <dbReference type="Rhea" id="RHEA:15145"/>
        <dbReference type="ChEBI" id="CHEBI:16551"/>
        <dbReference type="ChEBI" id="CHEBI:17306"/>
        <dbReference type="EC" id="5.4.99.16"/>
    </reaction>
</comment>
<protein>
    <recommendedName>
        <fullName evidence="3">maltose alpha-D-glucosyltransferase</fullName>
        <ecNumber evidence="3">5.4.99.16</ecNumber>
    </recommendedName>
    <alternativeName>
        <fullName evidence="7">Maltose alpha-D-glucosyltransferase</fullName>
    </alternativeName>
</protein>
<keyword evidence="4" id="KW-0479">Metal-binding</keyword>
<comment type="similarity">
    <text evidence="2">Belongs to the glycosyl hydrolase 13 family. TreS subfamily.</text>
</comment>
<dbReference type="Gene3D" id="3.90.400.10">
    <property type="entry name" value="Oligo-1,6-glucosidase, Domain 2"/>
    <property type="match status" value="1"/>
</dbReference>
<dbReference type="Gene3D" id="2.60.40.1180">
    <property type="entry name" value="Golgi alpha-mannosidase II"/>
    <property type="match status" value="1"/>
</dbReference>
<evidence type="ECO:0000256" key="8">
    <source>
        <dbReference type="SAM" id="MobiDB-lite"/>
    </source>
</evidence>
<sequence length="1153" mass="129723">MGSRDTLWYKDAIIYELHVRAFHDSTGQGHGDFRGLAQKLDYLQDLGITAIWLLPFYPSPLKDDGYDIADYNRIHPLYGNLEDFQAFLEAAHERDLRVITELVINHTSDQHPWFQRARRSPPGSPERDFYVWSDTPGKYAGARIIFRDFERSNWTLDPVAGAYYWHRFYSHQPDLNFDNRAVWDAIFPVLDFWFEMGVDGLRLDAIPYLYEREGTDCENLPETHAFLKALRAHMDERFPDRMLLAEANQWPEDAVAYFGDGDECHMAFHFPLMPRLFMAVHEENRFPIHDIMDQTPAIPENCQWCIFLRNHDELTLEMVTDEERDYMYRAYTQDRTARINLGIRHRLAPLLRNDRRRIELMYGLLFSLPGSPVIYYGDEIGMGDNIYLGDRNGVRTPMQWSADRNAGFSRANPQRLYLPVIIDPEYHYETVNVEAQQGNSSSLLWWVKRLIALRKRYPAFARGALEFLRPDNPKVLAYIRAMDGERILVVANLSRFVQYVQLDLKAFAGVVPEEMLGHSPFPRITDQPYPLTLGPHGFIWFSLPESSADAIAMAPSGALAGEGAELELPHLPGKMPLARRFRPAGWDDLEEILPAFLDRRKPRYEAAEIRSVRILHAAPVQIGDAEVWFVVTQADMTEGDPKIVSLALTFVAEERVGTLLAPLPVAGLARVAAPEPGLICDSLAVPECCRALLRGILAGRSRRVEDGHIEAAPAGPPSEIGADELNGLTLSLRRSERGNWAAVFGDAYVLKIFRRIQEGTNPDLEIGRYLGSHPDFQGAAPVLGSIEYRRQGSEPFTLGVLHRYVENHGTAWQFTLDQLSQFFERVATLPPRSSVAPPAIPPARDGEHGGTPGDASAVEPESAPTGAAATGGEAAPAGGLNGWSDLIGGYLETARRLADRTAEMHLLLAADRSDPAFAPELFSRQYQRSLYQSLRTLTGRLCDRLARAQSRLDENARSVAAQVLDRRRAILERFESIQDPALHCHRIRCHGDYHLGQLLYTGKGFVIVDFEGDPAMTIGERRVKRTPLRDVASMIRSFDYAAQGMLLGDPGARGHSPGTIRGEDIPLLERWATAWFELVSREFAAAYARAMEPSGLLPSTPQARSTLLEILLLEEALREVDGELTERPHMTIIPLRGVVHLLGRNASNPLIPS</sequence>
<dbReference type="Pfam" id="PF00128">
    <property type="entry name" value="Alpha-amylase"/>
    <property type="match status" value="1"/>
</dbReference>
<keyword evidence="11" id="KW-1185">Reference proteome</keyword>
<dbReference type="KEGG" id="agv:OJF2_55740"/>
<dbReference type="Gene3D" id="3.20.20.80">
    <property type="entry name" value="Glycosidases"/>
    <property type="match status" value="1"/>
</dbReference>
<dbReference type="SUPFAM" id="SSF51011">
    <property type="entry name" value="Glycosyl hydrolase domain"/>
    <property type="match status" value="1"/>
</dbReference>
<evidence type="ECO:0000256" key="1">
    <source>
        <dbReference type="ARBA" id="ARBA00001595"/>
    </source>
</evidence>
<dbReference type="InterPro" id="IPR012810">
    <property type="entry name" value="TreS/a-amylase_N"/>
</dbReference>
<dbReference type="InterPro" id="IPR032091">
    <property type="entry name" value="Malt_amylase-like_C"/>
</dbReference>
<dbReference type="EC" id="5.4.99.16" evidence="3"/>
<feature type="compositionally biased region" description="Low complexity" evidence="8">
    <location>
        <begin position="859"/>
        <end position="875"/>
    </location>
</feature>
<dbReference type="InterPro" id="IPR013780">
    <property type="entry name" value="Glyco_hydro_b"/>
</dbReference>
<dbReference type="Pfam" id="PF16657">
    <property type="entry name" value="Malt_amylase_C"/>
    <property type="match status" value="1"/>
</dbReference>
<dbReference type="CDD" id="cd11334">
    <property type="entry name" value="AmyAc_TreS"/>
    <property type="match status" value="1"/>
</dbReference>
<dbReference type="Proteomes" id="UP000324233">
    <property type="component" value="Chromosome"/>
</dbReference>
<dbReference type="SUPFAM" id="SSF56112">
    <property type="entry name" value="Protein kinase-like (PK-like)"/>
    <property type="match status" value="1"/>
</dbReference>
<keyword evidence="10" id="KW-0326">Glycosidase</keyword>
<organism evidence="10 11">
    <name type="scientific">Aquisphaera giovannonii</name>
    <dbReference type="NCBI Taxonomy" id="406548"/>
    <lineage>
        <taxon>Bacteria</taxon>
        <taxon>Pseudomonadati</taxon>
        <taxon>Planctomycetota</taxon>
        <taxon>Planctomycetia</taxon>
        <taxon>Isosphaerales</taxon>
        <taxon>Isosphaeraceae</taxon>
        <taxon>Aquisphaera</taxon>
    </lineage>
</organism>
<evidence type="ECO:0000256" key="5">
    <source>
        <dbReference type="ARBA" id="ARBA00022837"/>
    </source>
</evidence>
<dbReference type="AlphaFoldDB" id="A0A5B9W9R9"/>
<evidence type="ECO:0000256" key="3">
    <source>
        <dbReference type="ARBA" id="ARBA00012619"/>
    </source>
</evidence>
<dbReference type="RefSeq" id="WP_148596610.1">
    <property type="nucleotide sequence ID" value="NZ_CP042997.1"/>
</dbReference>
<dbReference type="InterPro" id="IPR002575">
    <property type="entry name" value="Aminoglycoside_PTrfase"/>
</dbReference>
<evidence type="ECO:0000256" key="4">
    <source>
        <dbReference type="ARBA" id="ARBA00022723"/>
    </source>
</evidence>
<feature type="region of interest" description="Disordered" evidence="8">
    <location>
        <begin position="833"/>
        <end position="875"/>
    </location>
</feature>
<evidence type="ECO:0000256" key="6">
    <source>
        <dbReference type="ARBA" id="ARBA00023235"/>
    </source>
</evidence>
<dbReference type="GO" id="GO:0046872">
    <property type="term" value="F:metal ion binding"/>
    <property type="evidence" value="ECO:0007669"/>
    <property type="project" value="UniProtKB-KW"/>
</dbReference>
<dbReference type="OrthoDB" id="9805159at2"/>
<reference evidence="10 11" key="1">
    <citation type="submission" date="2019-08" db="EMBL/GenBank/DDBJ databases">
        <title>Deep-cultivation of Planctomycetes and their phenomic and genomic characterization uncovers novel biology.</title>
        <authorList>
            <person name="Wiegand S."/>
            <person name="Jogler M."/>
            <person name="Boedeker C."/>
            <person name="Pinto D."/>
            <person name="Vollmers J."/>
            <person name="Rivas-Marin E."/>
            <person name="Kohn T."/>
            <person name="Peeters S.H."/>
            <person name="Heuer A."/>
            <person name="Rast P."/>
            <person name="Oberbeckmann S."/>
            <person name="Bunk B."/>
            <person name="Jeske O."/>
            <person name="Meyerdierks A."/>
            <person name="Storesund J.E."/>
            <person name="Kallscheuer N."/>
            <person name="Luecker S."/>
            <person name="Lage O.M."/>
            <person name="Pohl T."/>
            <person name="Merkel B.J."/>
            <person name="Hornburger P."/>
            <person name="Mueller R.-W."/>
            <person name="Bruemmer F."/>
            <person name="Labrenz M."/>
            <person name="Spormann A.M."/>
            <person name="Op den Camp H."/>
            <person name="Overmann J."/>
            <person name="Amann R."/>
            <person name="Jetten M.S.M."/>
            <person name="Mascher T."/>
            <person name="Medema M.H."/>
            <person name="Devos D.P."/>
            <person name="Kaster A.-K."/>
            <person name="Ovreas L."/>
            <person name="Rohde M."/>
            <person name="Galperin M.Y."/>
            <person name="Jogler C."/>
        </authorList>
    </citation>
    <scope>NUCLEOTIDE SEQUENCE [LARGE SCALE GENOMIC DNA]</scope>
    <source>
        <strain evidence="10 11">OJF2</strain>
    </source>
</reference>
<evidence type="ECO:0000256" key="7">
    <source>
        <dbReference type="ARBA" id="ARBA00031378"/>
    </source>
</evidence>
<gene>
    <name evidence="10" type="primary">treS</name>
    <name evidence="10" type="ORF">OJF2_55740</name>
</gene>
<dbReference type="PANTHER" id="PTHR10357:SF219">
    <property type="entry name" value="MALTOSE ALPHA-D-GLUCOSYLTRANSFERASE"/>
    <property type="match status" value="1"/>
</dbReference>
<evidence type="ECO:0000313" key="10">
    <source>
        <dbReference type="EMBL" id="QEH36989.1"/>
    </source>
</evidence>
<dbReference type="EMBL" id="CP042997">
    <property type="protein sequence ID" value="QEH36989.1"/>
    <property type="molecule type" value="Genomic_DNA"/>
</dbReference>
<dbReference type="Pfam" id="PF01636">
    <property type="entry name" value="APH"/>
    <property type="match status" value="1"/>
</dbReference>
<dbReference type="InterPro" id="IPR011009">
    <property type="entry name" value="Kinase-like_dom_sf"/>
</dbReference>
<accession>A0A5B9W9R9</accession>
<proteinExistence type="inferred from homology"/>
<evidence type="ECO:0000259" key="9">
    <source>
        <dbReference type="SMART" id="SM00642"/>
    </source>
</evidence>
<name>A0A5B9W9R9_9BACT</name>
<dbReference type="GO" id="GO:0005975">
    <property type="term" value="P:carbohydrate metabolic process"/>
    <property type="evidence" value="ECO:0007669"/>
    <property type="project" value="InterPro"/>
</dbReference>
<dbReference type="GO" id="GO:0016798">
    <property type="term" value="F:hydrolase activity, acting on glycosyl bonds"/>
    <property type="evidence" value="ECO:0007669"/>
    <property type="project" value="UniProtKB-KW"/>
</dbReference>
<keyword evidence="6" id="KW-0413">Isomerase</keyword>
<keyword evidence="5" id="KW-0106">Calcium</keyword>